<reference evidence="2 3" key="2">
    <citation type="journal article" date="2013" name="PLoS ONE">
        <title>Whole genome mapping and re-organization of the nuclear and mitochondrial genomes of Babesia microti isolates.</title>
        <authorList>
            <person name="Cornillot E."/>
            <person name="Dassouli A."/>
            <person name="Garg A."/>
            <person name="Pachikara N."/>
            <person name="Randazzo S."/>
            <person name="Depoix D."/>
            <person name="Carcy B."/>
            <person name="Delbecq S."/>
            <person name="Frutos R."/>
            <person name="Silva J.C."/>
            <person name="Sutton R."/>
            <person name="Krause P.J."/>
            <person name="Mamoun C.B."/>
        </authorList>
    </citation>
    <scope>NUCLEOTIDE SEQUENCE [LARGE SCALE GENOMIC DNA]</scope>
    <source>
        <strain evidence="2 3">RI</strain>
    </source>
</reference>
<reference evidence="2 3" key="3">
    <citation type="journal article" date="2016" name="Sci. Rep.">
        <title>Genome-wide diversity and gene expression profiling of Babesia microti isolates identify polymorphic genes that mediate host-pathogen interactions.</title>
        <authorList>
            <person name="Silva J.C."/>
            <person name="Cornillot E."/>
            <person name="McCracken C."/>
            <person name="Usmani-Brown S."/>
            <person name="Dwivedi A."/>
            <person name="Ifeonu O.O."/>
            <person name="Crabtree J."/>
            <person name="Gotia H.T."/>
            <person name="Virji A.Z."/>
            <person name="Reynes C."/>
            <person name="Colinge J."/>
            <person name="Kumar V."/>
            <person name="Lawres L."/>
            <person name="Pazzi J.E."/>
            <person name="Pablo J.V."/>
            <person name="Hung C."/>
            <person name="Brancato J."/>
            <person name="Kumari P."/>
            <person name="Orvis J."/>
            <person name="Tretina K."/>
            <person name="Chibucos M."/>
            <person name="Ott S."/>
            <person name="Sadzewicz L."/>
            <person name="Sengamalay N."/>
            <person name="Shetty A.C."/>
            <person name="Su Q."/>
            <person name="Tallon L."/>
            <person name="Fraser C.M."/>
            <person name="Frutos R."/>
            <person name="Molina D.M."/>
            <person name="Krause P.J."/>
            <person name="Ben Mamoun C."/>
        </authorList>
    </citation>
    <scope>NUCLEOTIDE SEQUENCE [LARGE SCALE GENOMIC DNA]</scope>
    <source>
        <strain evidence="2 3">RI</strain>
    </source>
</reference>
<dbReference type="EMBL" id="LN871599">
    <property type="protein sequence ID" value="CCF76093.1"/>
    <property type="molecule type" value="Genomic_DNA"/>
</dbReference>
<feature type="transmembrane region" description="Helical" evidence="1">
    <location>
        <begin position="41"/>
        <end position="60"/>
    </location>
</feature>
<proteinExistence type="predicted"/>
<sequence length="171" mass="19433">MRVENLYSDIQLTKISNLHLTQLLENGLGVEIDQTLSNYRIAIYSISTLSGLAGIVYKYLPENFHFLLLSSVILYFASQSVAFVLENIVYSKSAFVVAYKRHKFNVYTYVDVISGEFIYSIYPYNGTFDPNRVERVPLGALFYEDGNVTKGWDKIADNIVNACKHGSSKFK</sequence>
<evidence type="ECO:0000256" key="1">
    <source>
        <dbReference type="SAM" id="Phobius"/>
    </source>
</evidence>
<evidence type="ECO:0000313" key="2">
    <source>
        <dbReference type="EMBL" id="CCF76093.1"/>
    </source>
</evidence>
<dbReference type="AlphaFoldDB" id="I7J9W9"/>
<reference evidence="2 3" key="1">
    <citation type="journal article" date="2012" name="Nucleic Acids Res.">
        <title>Sequencing of the smallest Apicomplexan genome from the human pathogen Babesia microti.</title>
        <authorList>
            <person name="Cornillot E."/>
            <person name="Hadj-Kaddour K."/>
            <person name="Dassouli A."/>
            <person name="Noel B."/>
            <person name="Ranwez V."/>
            <person name="Vacherie B."/>
            <person name="Augagneur Y."/>
            <person name="Bres V."/>
            <person name="Duclos A."/>
            <person name="Randazzo S."/>
            <person name="Carcy B."/>
            <person name="Debierre-Grockiego F."/>
            <person name="Delbecq S."/>
            <person name="Moubri-Menage K."/>
            <person name="Shams-Eldin H."/>
            <person name="Usmani-Brown S."/>
            <person name="Bringaud F."/>
            <person name="Wincker P."/>
            <person name="Vivares C.P."/>
            <person name="Schwarz R.T."/>
            <person name="Schetters T.P."/>
            <person name="Krause P.J."/>
            <person name="Gorenflot A."/>
            <person name="Berry V."/>
            <person name="Barbe V."/>
            <person name="Ben Mamoun C."/>
        </authorList>
    </citation>
    <scope>NUCLEOTIDE SEQUENCE [LARGE SCALE GENOMIC DNA]</scope>
    <source>
        <strain evidence="2 3">RI</strain>
    </source>
</reference>
<keyword evidence="1" id="KW-0812">Transmembrane</keyword>
<keyword evidence="3" id="KW-1185">Reference proteome</keyword>
<protein>
    <submittedName>
        <fullName evidence="2">Uncharacterized protein</fullName>
    </submittedName>
</protein>
<evidence type="ECO:0000313" key="3">
    <source>
        <dbReference type="Proteomes" id="UP000002899"/>
    </source>
</evidence>
<dbReference type="RefSeq" id="XP_012650501.1">
    <property type="nucleotide sequence ID" value="XM_012795047.1"/>
</dbReference>
<organism evidence="2 3">
    <name type="scientific">Babesia microti (strain RI)</name>
    <dbReference type="NCBI Taxonomy" id="1133968"/>
    <lineage>
        <taxon>Eukaryota</taxon>
        <taxon>Sar</taxon>
        <taxon>Alveolata</taxon>
        <taxon>Apicomplexa</taxon>
        <taxon>Aconoidasida</taxon>
        <taxon>Piroplasmida</taxon>
        <taxon>Babesiidae</taxon>
        <taxon>Babesia</taxon>
    </lineage>
</organism>
<name>I7J9W9_BABMR</name>
<dbReference type="Proteomes" id="UP000002899">
    <property type="component" value="Chromosome IV"/>
</dbReference>
<keyword evidence="1" id="KW-0472">Membrane</keyword>
<accession>I7J9W9</accession>
<dbReference type="KEGG" id="bmic:BmR1_04g09625"/>
<dbReference type="GeneID" id="24426548"/>
<dbReference type="VEuPathDB" id="PiroplasmaDB:BmR1_04g09625"/>
<keyword evidence="1" id="KW-1133">Transmembrane helix</keyword>